<sequence>MTNHIMPGVTDPGPKAFRDGTHRSVAPEQTIARVAPHLREMGITRVANVTGLDVIGIPVVMACRPNARSLAVTQGKGLTLAAAKASALMESIEAYHAERLLRPLLLASAHEMRRARRAVDVDQLARTQPVVDKHMPFLWIEGHDLLQDEPVWVPFEAVHIDSTLRGRVNAGVFCCSTNGLASGNHLLEALSHALSEVVERDSTTLFGLLSDERRRRTRVDPDTVDDAACREVLGRFAEAGVAVGVWETTTDVGMPSYFCQIVERDDDRMRSLHASAGMGCHATRGVALLRALTEAAQTRVTVIAGARDDVLRHEYDRHRAPDAIRDARRTIEEERPERPFGAAAEHRGETFEDDVRWMLRRLTRAGVERVVALDLTDDRLGIPVVKVVVPGLEGIHSFPGYVHGARARASMEQPS</sequence>
<dbReference type="Pfam" id="PF02624">
    <property type="entry name" value="YcaO"/>
    <property type="match status" value="1"/>
</dbReference>
<accession>A0A2L0F7W3</accession>
<name>A0A2L0F7W3_SORCE</name>
<gene>
    <name evidence="3" type="ORF">SOCE26_092180</name>
</gene>
<dbReference type="NCBIfam" id="TIGR00702">
    <property type="entry name" value="YcaO-type kinase domain"/>
    <property type="match status" value="1"/>
</dbReference>
<dbReference type="RefSeq" id="WP_104985671.1">
    <property type="nucleotide sequence ID" value="NZ_CP012673.1"/>
</dbReference>
<evidence type="ECO:0000256" key="1">
    <source>
        <dbReference type="SAM" id="MobiDB-lite"/>
    </source>
</evidence>
<reference evidence="3 4" key="1">
    <citation type="submission" date="2015-09" db="EMBL/GenBank/DDBJ databases">
        <title>Sorangium comparison.</title>
        <authorList>
            <person name="Zaburannyi N."/>
            <person name="Bunk B."/>
            <person name="Overmann J."/>
            <person name="Mueller R."/>
        </authorList>
    </citation>
    <scope>NUCLEOTIDE SEQUENCE [LARGE SCALE GENOMIC DNA]</scope>
    <source>
        <strain evidence="3 4">So ce26</strain>
    </source>
</reference>
<organism evidence="3 4">
    <name type="scientific">Sorangium cellulosum</name>
    <name type="common">Polyangium cellulosum</name>
    <dbReference type="NCBI Taxonomy" id="56"/>
    <lineage>
        <taxon>Bacteria</taxon>
        <taxon>Pseudomonadati</taxon>
        <taxon>Myxococcota</taxon>
        <taxon>Polyangia</taxon>
        <taxon>Polyangiales</taxon>
        <taxon>Polyangiaceae</taxon>
        <taxon>Sorangium</taxon>
    </lineage>
</organism>
<dbReference type="PROSITE" id="PS51664">
    <property type="entry name" value="YCAO"/>
    <property type="match status" value="1"/>
</dbReference>
<proteinExistence type="predicted"/>
<evidence type="ECO:0000259" key="2">
    <source>
        <dbReference type="PROSITE" id="PS51664"/>
    </source>
</evidence>
<feature type="domain" description="YcaO" evidence="2">
    <location>
        <begin position="75"/>
        <end position="415"/>
    </location>
</feature>
<protein>
    <recommendedName>
        <fullName evidence="2">YcaO domain-containing protein</fullName>
    </recommendedName>
</protein>
<dbReference type="Gene3D" id="3.30.160.660">
    <property type="match status" value="1"/>
</dbReference>
<dbReference type="InterPro" id="IPR003776">
    <property type="entry name" value="YcaO-like_dom"/>
</dbReference>
<dbReference type="EMBL" id="CP012673">
    <property type="protein sequence ID" value="AUX47694.1"/>
    <property type="molecule type" value="Genomic_DNA"/>
</dbReference>
<dbReference type="PANTHER" id="PTHR37809:SF1">
    <property type="entry name" value="RIBOSOMAL PROTEIN S12 METHYLTHIOTRANSFERASE ACCESSORY FACTOR YCAO"/>
    <property type="match status" value="1"/>
</dbReference>
<evidence type="ECO:0000313" key="4">
    <source>
        <dbReference type="Proteomes" id="UP000238348"/>
    </source>
</evidence>
<dbReference type="Proteomes" id="UP000238348">
    <property type="component" value="Chromosome"/>
</dbReference>
<dbReference type="PANTHER" id="PTHR37809">
    <property type="entry name" value="RIBOSOMAL PROTEIN S12 METHYLTHIOTRANSFERASE ACCESSORY FACTOR YCAO"/>
    <property type="match status" value="1"/>
</dbReference>
<dbReference type="AlphaFoldDB" id="A0A2L0F7W3"/>
<evidence type="ECO:0000313" key="3">
    <source>
        <dbReference type="EMBL" id="AUX47694.1"/>
    </source>
</evidence>
<dbReference type="OrthoDB" id="5380721at2"/>
<feature type="region of interest" description="Disordered" evidence="1">
    <location>
        <begin position="1"/>
        <end position="23"/>
    </location>
</feature>